<dbReference type="RefSeq" id="XP_028534572.1">
    <property type="nucleotide sequence ID" value="XM_028678265.1"/>
</dbReference>
<keyword evidence="1" id="KW-0175">Coiled coil</keyword>
<feature type="region of interest" description="Disordered" evidence="2">
    <location>
        <begin position="24"/>
        <end position="47"/>
    </location>
</feature>
<feature type="coiled-coil region" evidence="1">
    <location>
        <begin position="100"/>
        <end position="137"/>
    </location>
</feature>
<evidence type="ECO:0000313" key="3">
    <source>
        <dbReference type="EMBL" id="CRH01573.1"/>
    </source>
</evidence>
<keyword evidence="4" id="KW-1185">Reference proteome</keyword>
<name>A0A1J1H9F7_PLARL</name>
<gene>
    <name evidence="3" type="ORF">PRELSG_1245900</name>
</gene>
<dbReference type="GeneID" id="39737703"/>
<reference evidence="3 4" key="1">
    <citation type="submission" date="2015-04" db="EMBL/GenBank/DDBJ databases">
        <authorList>
            <consortium name="Pathogen Informatics"/>
        </authorList>
    </citation>
    <scope>NUCLEOTIDE SEQUENCE [LARGE SCALE GENOMIC DNA]</scope>
    <source>
        <strain evidence="3 4">SGS1</strain>
    </source>
</reference>
<sequence length="412" mass="48788">MKYDQSIKNNKNVLNLQIEEKGKDEFEKEVKNEQKSELKNKEGDNSLVHSNYDNSQLKQNLGNMLGLYYSSEEESEVNIEEKDQIINENYSNSIDETSYKNITEEKIRENKNEMKLLKKIKDENKKISEIINEKKLDDKDEIASKTINEKKTNNERVNKGEIKNEIKVNDKKEDIKNCNSLEKGAIEDDNIKKYITENKSLIKSESKVDEKYQKKCGKFIDDINVGIINEENNILHNQKNLLSGEYNNLPSYNSNNMYVNYPYNTYENNNYQYRNFNYMPFSYNINNSSMLYTNNLNTTNESENFYNNMVFSKKKKLNVDLANIPVISQSKILSEWKPNIIQEEKKSKKYNIKTKVYNPVNNTFDKVIIHGKNQKRKHQINWLAKEAIEKEYEILQKTNYNKRRTTNDKYGW</sequence>
<evidence type="ECO:0000256" key="1">
    <source>
        <dbReference type="SAM" id="Coils"/>
    </source>
</evidence>
<dbReference type="OrthoDB" id="206969at2759"/>
<evidence type="ECO:0000313" key="4">
    <source>
        <dbReference type="Proteomes" id="UP000220158"/>
    </source>
</evidence>
<dbReference type="Proteomes" id="UP000220158">
    <property type="component" value="Chromosome 12"/>
</dbReference>
<dbReference type="EMBL" id="LN835307">
    <property type="protein sequence ID" value="CRH01573.1"/>
    <property type="molecule type" value="Genomic_DNA"/>
</dbReference>
<dbReference type="VEuPathDB" id="PlasmoDB:PRELSG_1245900"/>
<organism evidence="3 4">
    <name type="scientific">Plasmodium relictum</name>
    <dbReference type="NCBI Taxonomy" id="85471"/>
    <lineage>
        <taxon>Eukaryota</taxon>
        <taxon>Sar</taxon>
        <taxon>Alveolata</taxon>
        <taxon>Apicomplexa</taxon>
        <taxon>Aconoidasida</taxon>
        <taxon>Haemosporida</taxon>
        <taxon>Plasmodiidae</taxon>
        <taxon>Plasmodium</taxon>
        <taxon>Plasmodium (Haemamoeba)</taxon>
    </lineage>
</organism>
<accession>A0A1J1H9F7</accession>
<dbReference type="AlphaFoldDB" id="A0A1J1H9F7"/>
<protein>
    <submittedName>
        <fullName evidence="3">Uncharacterized protein</fullName>
    </submittedName>
</protein>
<proteinExistence type="predicted"/>
<dbReference type="KEGG" id="prel:PRELSG_1245900"/>
<feature type="compositionally biased region" description="Basic and acidic residues" evidence="2">
    <location>
        <begin position="24"/>
        <end position="44"/>
    </location>
</feature>
<evidence type="ECO:0000256" key="2">
    <source>
        <dbReference type="SAM" id="MobiDB-lite"/>
    </source>
</evidence>